<keyword evidence="4 8" id="KW-0058">Aromatic hydrocarbons catabolism</keyword>
<sequence length="301" mass="32759">MTRVTELGYIGIEASDLAAWERFAVDLLGLQPGVKDEAGRTLRMDDKTHRMIIVPGPADDLAFSGYACASETDLDALTARLREAGHGVEEGDEALAAARAVERIAVTADPAGNRIELYVGLRDAGTPFHSDVLHSRFQTGTGGAGHTFLMEKAPRQDLLDFYALLGFKVSDYCREEVAPGVMADAVFLHCNGRHHTVGLADMPVEKKMHHFLIEVGDINDVGEGYDRCLDAGTPMEMTLGMHPNDQMFSFYVRTPSGFAIEYGWGGLIIDEDSWTVREYDQLDSWGHRAPAQVAAALSAGA</sequence>
<dbReference type="InterPro" id="IPR037523">
    <property type="entry name" value="VOC_core"/>
</dbReference>
<evidence type="ECO:0000313" key="10">
    <source>
        <dbReference type="EMBL" id="GAA0943044.1"/>
    </source>
</evidence>
<organism evidence="10 11">
    <name type="scientific">Actinocorallia libanotica</name>
    <dbReference type="NCBI Taxonomy" id="46162"/>
    <lineage>
        <taxon>Bacteria</taxon>
        <taxon>Bacillati</taxon>
        <taxon>Actinomycetota</taxon>
        <taxon>Actinomycetes</taxon>
        <taxon>Streptosporangiales</taxon>
        <taxon>Thermomonosporaceae</taxon>
        <taxon>Actinocorallia</taxon>
    </lineage>
</organism>
<feature type="domain" description="VOC" evidence="9">
    <location>
        <begin position="143"/>
        <end position="265"/>
    </location>
</feature>
<evidence type="ECO:0000313" key="11">
    <source>
        <dbReference type="Proteomes" id="UP001500665"/>
    </source>
</evidence>
<dbReference type="Pfam" id="PF00903">
    <property type="entry name" value="Glyoxalase"/>
    <property type="match status" value="1"/>
</dbReference>
<dbReference type="EMBL" id="BAAAHH010000004">
    <property type="protein sequence ID" value="GAA0943044.1"/>
    <property type="molecule type" value="Genomic_DNA"/>
</dbReference>
<evidence type="ECO:0000259" key="9">
    <source>
        <dbReference type="PROSITE" id="PS51819"/>
    </source>
</evidence>
<evidence type="ECO:0000256" key="3">
    <source>
        <dbReference type="ARBA" id="ARBA00022723"/>
    </source>
</evidence>
<dbReference type="SUPFAM" id="SSF54593">
    <property type="entry name" value="Glyoxalase/Bleomycin resistance protein/Dihydroxybiphenyl dioxygenase"/>
    <property type="match status" value="1"/>
</dbReference>
<evidence type="ECO:0000256" key="1">
    <source>
        <dbReference type="ARBA" id="ARBA00001954"/>
    </source>
</evidence>
<dbReference type="PROSITE" id="PS00082">
    <property type="entry name" value="EXTRADIOL_DIOXYGENAS"/>
    <property type="match status" value="1"/>
</dbReference>
<evidence type="ECO:0000256" key="5">
    <source>
        <dbReference type="ARBA" id="ARBA00022964"/>
    </source>
</evidence>
<protein>
    <submittedName>
        <fullName evidence="10">VOC family protein</fullName>
    </submittedName>
</protein>
<feature type="domain" description="VOC" evidence="9">
    <location>
        <begin position="6"/>
        <end position="120"/>
    </location>
</feature>
<dbReference type="InterPro" id="IPR000486">
    <property type="entry name" value="Xdiol_ring_cleave_dOase_1/2"/>
</dbReference>
<dbReference type="InterPro" id="IPR004360">
    <property type="entry name" value="Glyas_Fos-R_dOase_dom"/>
</dbReference>
<proteinExistence type="inferred from homology"/>
<dbReference type="CDD" id="cd07252">
    <property type="entry name" value="BphC1-RGP6_N_like"/>
    <property type="match status" value="1"/>
</dbReference>
<comment type="similarity">
    <text evidence="2 8">Belongs to the extradiol ring-cleavage dioxygenase family.</text>
</comment>
<keyword evidence="7 8" id="KW-0408">Iron</keyword>
<comment type="caution">
    <text evidence="10">The sequence shown here is derived from an EMBL/GenBank/DDBJ whole genome shotgun (WGS) entry which is preliminary data.</text>
</comment>
<dbReference type="Proteomes" id="UP001500665">
    <property type="component" value="Unassembled WGS sequence"/>
</dbReference>
<evidence type="ECO:0000256" key="8">
    <source>
        <dbReference type="RuleBase" id="RU000683"/>
    </source>
</evidence>
<comment type="cofactor">
    <cofactor evidence="1 8">
        <name>Fe(2+)</name>
        <dbReference type="ChEBI" id="CHEBI:29033"/>
    </cofactor>
</comment>
<evidence type="ECO:0000256" key="4">
    <source>
        <dbReference type="ARBA" id="ARBA00022797"/>
    </source>
</evidence>
<keyword evidence="6 8" id="KW-0560">Oxidoreductase</keyword>
<dbReference type="RefSeq" id="WP_344238110.1">
    <property type="nucleotide sequence ID" value="NZ_BAAAHH010000004.1"/>
</dbReference>
<evidence type="ECO:0000256" key="6">
    <source>
        <dbReference type="ARBA" id="ARBA00023002"/>
    </source>
</evidence>
<keyword evidence="3" id="KW-0479">Metal-binding</keyword>
<dbReference type="PROSITE" id="PS51819">
    <property type="entry name" value="VOC"/>
    <property type="match status" value="2"/>
</dbReference>
<name>A0ABP4B2J3_9ACTN</name>
<dbReference type="Gene3D" id="3.10.180.10">
    <property type="entry name" value="2,3-Dihydroxybiphenyl 1,2-Dioxygenase, domain 1"/>
    <property type="match status" value="2"/>
</dbReference>
<dbReference type="Pfam" id="PF22632">
    <property type="entry name" value="BphC_D1"/>
    <property type="match status" value="1"/>
</dbReference>
<keyword evidence="5 8" id="KW-0223">Dioxygenase</keyword>
<evidence type="ECO:0000256" key="2">
    <source>
        <dbReference type="ARBA" id="ARBA00008784"/>
    </source>
</evidence>
<reference evidence="11" key="1">
    <citation type="journal article" date="2019" name="Int. J. Syst. Evol. Microbiol.">
        <title>The Global Catalogue of Microorganisms (GCM) 10K type strain sequencing project: providing services to taxonomists for standard genome sequencing and annotation.</title>
        <authorList>
            <consortium name="The Broad Institute Genomics Platform"/>
            <consortium name="The Broad Institute Genome Sequencing Center for Infectious Disease"/>
            <person name="Wu L."/>
            <person name="Ma J."/>
        </authorList>
    </citation>
    <scope>NUCLEOTIDE SEQUENCE [LARGE SCALE GENOMIC DNA]</scope>
    <source>
        <strain evidence="11">JCM 10696</strain>
    </source>
</reference>
<accession>A0ABP4B2J3</accession>
<dbReference type="CDD" id="cd07237">
    <property type="entry name" value="BphC1-RGP6_C_like"/>
    <property type="match status" value="1"/>
</dbReference>
<keyword evidence="11" id="KW-1185">Reference proteome</keyword>
<evidence type="ECO:0000256" key="7">
    <source>
        <dbReference type="ARBA" id="ARBA00023004"/>
    </source>
</evidence>
<gene>
    <name evidence="10" type="ORF">GCM10009550_14720</name>
</gene>
<dbReference type="InterPro" id="IPR029068">
    <property type="entry name" value="Glyas_Bleomycin-R_OHBP_Dase"/>
</dbReference>